<gene>
    <name evidence="1" type="ORF">TNCV_5076161</name>
</gene>
<name>A0A8X6VB83_TRICX</name>
<protein>
    <submittedName>
        <fullName evidence="1">Uncharacterized protein</fullName>
    </submittedName>
</protein>
<reference evidence="1" key="1">
    <citation type="submission" date="2020-08" db="EMBL/GenBank/DDBJ databases">
        <title>Multicomponent nature underlies the extraordinary mechanical properties of spider dragline silk.</title>
        <authorList>
            <person name="Kono N."/>
            <person name="Nakamura H."/>
            <person name="Mori M."/>
            <person name="Yoshida Y."/>
            <person name="Ohtoshi R."/>
            <person name="Malay A.D."/>
            <person name="Moran D.A.P."/>
            <person name="Tomita M."/>
            <person name="Numata K."/>
            <person name="Arakawa K."/>
        </authorList>
    </citation>
    <scope>NUCLEOTIDE SEQUENCE</scope>
</reference>
<comment type="caution">
    <text evidence="1">The sequence shown here is derived from an EMBL/GenBank/DDBJ whole genome shotgun (WGS) entry which is preliminary data.</text>
</comment>
<accession>A0A8X6VB83</accession>
<sequence>MQLAGTLSLPMETLPQRDYLANKLPVILASQSPRPQSCIADLMWVDFFAERGLTEKKTALTKIKWHMPQARDVVHSEFPDFIFRLFSFWVIFWTELGTVD</sequence>
<evidence type="ECO:0000313" key="1">
    <source>
        <dbReference type="EMBL" id="GFY01149.1"/>
    </source>
</evidence>
<evidence type="ECO:0000313" key="2">
    <source>
        <dbReference type="Proteomes" id="UP000887159"/>
    </source>
</evidence>
<dbReference type="AlphaFoldDB" id="A0A8X6VB83"/>
<dbReference type="Proteomes" id="UP000887159">
    <property type="component" value="Unassembled WGS sequence"/>
</dbReference>
<keyword evidence="2" id="KW-1185">Reference proteome</keyword>
<dbReference type="EMBL" id="BMAU01021225">
    <property type="protein sequence ID" value="GFY01149.1"/>
    <property type="molecule type" value="Genomic_DNA"/>
</dbReference>
<proteinExistence type="predicted"/>
<organism evidence="1 2">
    <name type="scientific">Trichonephila clavipes</name>
    <name type="common">Golden silk orbweaver</name>
    <name type="synonym">Nephila clavipes</name>
    <dbReference type="NCBI Taxonomy" id="2585209"/>
    <lineage>
        <taxon>Eukaryota</taxon>
        <taxon>Metazoa</taxon>
        <taxon>Ecdysozoa</taxon>
        <taxon>Arthropoda</taxon>
        <taxon>Chelicerata</taxon>
        <taxon>Arachnida</taxon>
        <taxon>Araneae</taxon>
        <taxon>Araneomorphae</taxon>
        <taxon>Entelegynae</taxon>
        <taxon>Araneoidea</taxon>
        <taxon>Nephilidae</taxon>
        <taxon>Trichonephila</taxon>
    </lineage>
</organism>